<dbReference type="InterPro" id="IPR012823">
    <property type="entry name" value="Flagell_FliJ"/>
</dbReference>
<keyword evidence="6" id="KW-0145">Chemotaxis</keyword>
<comment type="similarity">
    <text evidence="2">Belongs to the FliJ family.</text>
</comment>
<keyword evidence="11" id="KW-0966">Cell projection</keyword>
<keyword evidence="11" id="KW-0969">Cilium</keyword>
<keyword evidence="5" id="KW-1003">Cell membrane</keyword>
<evidence type="ECO:0000313" key="11">
    <source>
        <dbReference type="EMBL" id="MCF6137108.1"/>
    </source>
</evidence>
<evidence type="ECO:0000256" key="7">
    <source>
        <dbReference type="ARBA" id="ARBA00022795"/>
    </source>
</evidence>
<keyword evidence="10" id="KW-1006">Bacterial flagellum protein export</keyword>
<evidence type="ECO:0000313" key="12">
    <source>
        <dbReference type="Proteomes" id="UP001649381"/>
    </source>
</evidence>
<evidence type="ECO:0000256" key="8">
    <source>
        <dbReference type="ARBA" id="ARBA00022927"/>
    </source>
</evidence>
<dbReference type="InterPro" id="IPR053716">
    <property type="entry name" value="Flag_assembly_chemotaxis_eff"/>
</dbReference>
<dbReference type="Gene3D" id="1.10.287.1700">
    <property type="match status" value="1"/>
</dbReference>
<comment type="subcellular location">
    <subcellularLocation>
        <location evidence="1">Cell membrane</location>
        <topology evidence="1">Peripheral membrane protein</topology>
        <orientation evidence="1">Cytoplasmic side</orientation>
    </subcellularLocation>
</comment>
<accession>A0ABS9H038</accession>
<keyword evidence="8" id="KW-0653">Protein transport</keyword>
<dbReference type="EMBL" id="JAKIJS010000001">
    <property type="protein sequence ID" value="MCF6137108.1"/>
    <property type="molecule type" value="Genomic_DNA"/>
</dbReference>
<name>A0ABS9H038_9BACL</name>
<evidence type="ECO:0000256" key="3">
    <source>
        <dbReference type="ARBA" id="ARBA00020392"/>
    </source>
</evidence>
<organism evidence="11 12">
    <name type="scientific">Pseudalkalibacillus berkeleyi</name>
    <dbReference type="NCBI Taxonomy" id="1069813"/>
    <lineage>
        <taxon>Bacteria</taxon>
        <taxon>Bacillati</taxon>
        <taxon>Bacillota</taxon>
        <taxon>Bacilli</taxon>
        <taxon>Bacillales</taxon>
        <taxon>Fictibacillaceae</taxon>
        <taxon>Pseudalkalibacillus</taxon>
    </lineage>
</organism>
<keyword evidence="7" id="KW-1005">Bacterial flagellum biogenesis</keyword>
<proteinExistence type="inferred from homology"/>
<dbReference type="Pfam" id="PF02050">
    <property type="entry name" value="FliJ"/>
    <property type="match status" value="1"/>
</dbReference>
<comment type="caution">
    <text evidence="11">The sequence shown here is derived from an EMBL/GenBank/DDBJ whole genome shotgun (WGS) entry which is preliminary data.</text>
</comment>
<dbReference type="Proteomes" id="UP001649381">
    <property type="component" value="Unassembled WGS sequence"/>
</dbReference>
<evidence type="ECO:0000256" key="2">
    <source>
        <dbReference type="ARBA" id="ARBA00010004"/>
    </source>
</evidence>
<keyword evidence="4" id="KW-0813">Transport</keyword>
<evidence type="ECO:0000256" key="6">
    <source>
        <dbReference type="ARBA" id="ARBA00022500"/>
    </source>
</evidence>
<dbReference type="RefSeq" id="WP_236332419.1">
    <property type="nucleotide sequence ID" value="NZ_JAKIJS010000001.1"/>
</dbReference>
<evidence type="ECO:0000256" key="4">
    <source>
        <dbReference type="ARBA" id="ARBA00022448"/>
    </source>
</evidence>
<protein>
    <recommendedName>
        <fullName evidence="3">Flagellar FliJ protein</fullName>
    </recommendedName>
</protein>
<dbReference type="NCBIfam" id="TIGR02473">
    <property type="entry name" value="flagell_FliJ"/>
    <property type="match status" value="1"/>
</dbReference>
<sequence>MTFQFRMDQVLDFKQHEQELTQKEFNDHQTQFEEIGYELYGILKKKELLQEEQNQRIQTGEQIKSIQQINIYIDQLDQRLKVLQVKLNHARETMNTTHERLITQTIDVKKYEKLKEKQFNRYQQHLYQEEIKHTDEIAVLRHSRNEIR</sequence>
<gene>
    <name evidence="11" type="primary">fliJ</name>
    <name evidence="11" type="ORF">L2716_05140</name>
</gene>
<evidence type="ECO:0000256" key="10">
    <source>
        <dbReference type="ARBA" id="ARBA00023225"/>
    </source>
</evidence>
<evidence type="ECO:0000256" key="1">
    <source>
        <dbReference type="ARBA" id="ARBA00004413"/>
    </source>
</evidence>
<keyword evidence="9" id="KW-0472">Membrane</keyword>
<keyword evidence="12" id="KW-1185">Reference proteome</keyword>
<reference evidence="11 12" key="1">
    <citation type="submission" date="2022-01" db="EMBL/GenBank/DDBJ databases">
        <title>Alkalihalobacillus sp. EGI L200015, a novel bacterium isolated from a salt lake sediment.</title>
        <authorList>
            <person name="Gao L."/>
            <person name="Fang B.-Z."/>
            <person name="Li W.-J."/>
        </authorList>
    </citation>
    <scope>NUCLEOTIDE SEQUENCE [LARGE SCALE GENOMIC DNA]</scope>
    <source>
        <strain evidence="11 12">KCTC 12718</strain>
    </source>
</reference>
<keyword evidence="11" id="KW-0282">Flagellum</keyword>
<evidence type="ECO:0000256" key="5">
    <source>
        <dbReference type="ARBA" id="ARBA00022475"/>
    </source>
</evidence>
<evidence type="ECO:0000256" key="9">
    <source>
        <dbReference type="ARBA" id="ARBA00023136"/>
    </source>
</evidence>